<keyword evidence="3" id="KW-0560">Oxidoreductase</keyword>
<dbReference type="InterPro" id="IPR036291">
    <property type="entry name" value="NAD(P)-bd_dom_sf"/>
</dbReference>
<sequence>MASSEFNAKSLYDLTGLVALVTGGGTGIGYMIARGLAANGAKVYIAGRRASVLQKVVENTPTSEGEIIALQMDVTSKESILQCRRVIETNEGKLHILVNNAGQVGPTEPFLSDLSAPECKDGESFGSALFKEDPQEWSDHYSVNVFSIYFTTTAFLGLLEKGTKECKIPGYTSSVINITSISGIIKLAQDHFCYNSAKAAASHLTKLLSTEFAVKGIPVRVNAIAPGVYASEMTTDVIPAEIVDKIGQGISPVPAKRDGSAEEMAGTAVYLASRAGGYVSGQEIIMDGGYCAVNPSVR</sequence>
<dbReference type="EMBL" id="JADNRY010000003">
    <property type="protein sequence ID" value="KAF9077528.1"/>
    <property type="molecule type" value="Genomic_DNA"/>
</dbReference>
<keyword evidence="2" id="KW-0521">NADP</keyword>
<dbReference type="GO" id="GO:0016491">
    <property type="term" value="F:oxidoreductase activity"/>
    <property type="evidence" value="ECO:0007669"/>
    <property type="project" value="UniProtKB-KW"/>
</dbReference>
<name>A0A9P5Q8J9_9AGAR</name>
<dbReference type="PRINTS" id="PR00080">
    <property type="entry name" value="SDRFAMILY"/>
</dbReference>
<dbReference type="PANTHER" id="PTHR43618">
    <property type="entry name" value="7-ALPHA-HYDROXYSTEROID DEHYDROGENASE"/>
    <property type="match status" value="1"/>
</dbReference>
<dbReference type="Gene3D" id="3.40.50.720">
    <property type="entry name" value="NAD(P)-binding Rossmann-like Domain"/>
    <property type="match status" value="1"/>
</dbReference>
<dbReference type="SUPFAM" id="SSF51735">
    <property type="entry name" value="NAD(P)-binding Rossmann-fold domains"/>
    <property type="match status" value="1"/>
</dbReference>
<dbReference type="Pfam" id="PF13561">
    <property type="entry name" value="adh_short_C2"/>
    <property type="match status" value="1"/>
</dbReference>
<dbReference type="PROSITE" id="PS00061">
    <property type="entry name" value="ADH_SHORT"/>
    <property type="match status" value="1"/>
</dbReference>
<evidence type="ECO:0000256" key="3">
    <source>
        <dbReference type="ARBA" id="ARBA00023002"/>
    </source>
</evidence>
<evidence type="ECO:0000256" key="2">
    <source>
        <dbReference type="ARBA" id="ARBA00022857"/>
    </source>
</evidence>
<comment type="similarity">
    <text evidence="1">Belongs to the short-chain dehydrogenases/reductases (SDR) family.</text>
</comment>
<organism evidence="4 5">
    <name type="scientific">Rhodocollybia butyracea</name>
    <dbReference type="NCBI Taxonomy" id="206335"/>
    <lineage>
        <taxon>Eukaryota</taxon>
        <taxon>Fungi</taxon>
        <taxon>Dikarya</taxon>
        <taxon>Basidiomycota</taxon>
        <taxon>Agaricomycotina</taxon>
        <taxon>Agaricomycetes</taxon>
        <taxon>Agaricomycetidae</taxon>
        <taxon>Agaricales</taxon>
        <taxon>Marasmiineae</taxon>
        <taxon>Omphalotaceae</taxon>
        <taxon>Rhodocollybia</taxon>
    </lineage>
</organism>
<comment type="caution">
    <text evidence="4">The sequence shown here is derived from an EMBL/GenBank/DDBJ whole genome shotgun (WGS) entry which is preliminary data.</text>
</comment>
<evidence type="ECO:0000313" key="5">
    <source>
        <dbReference type="Proteomes" id="UP000772434"/>
    </source>
</evidence>
<proteinExistence type="inferred from homology"/>
<reference evidence="4" key="1">
    <citation type="submission" date="2020-11" db="EMBL/GenBank/DDBJ databases">
        <authorList>
            <consortium name="DOE Joint Genome Institute"/>
            <person name="Ahrendt S."/>
            <person name="Riley R."/>
            <person name="Andreopoulos W."/>
            <person name="Labutti K."/>
            <person name="Pangilinan J."/>
            <person name="Ruiz-Duenas F.J."/>
            <person name="Barrasa J.M."/>
            <person name="Sanchez-Garcia M."/>
            <person name="Camarero S."/>
            <person name="Miyauchi S."/>
            <person name="Serrano A."/>
            <person name="Linde D."/>
            <person name="Babiker R."/>
            <person name="Drula E."/>
            <person name="Ayuso-Fernandez I."/>
            <person name="Pacheco R."/>
            <person name="Padilla G."/>
            <person name="Ferreira P."/>
            <person name="Barriuso J."/>
            <person name="Kellner H."/>
            <person name="Castanera R."/>
            <person name="Alfaro M."/>
            <person name="Ramirez L."/>
            <person name="Pisabarro A.G."/>
            <person name="Kuo A."/>
            <person name="Tritt A."/>
            <person name="Lipzen A."/>
            <person name="He G."/>
            <person name="Yan M."/>
            <person name="Ng V."/>
            <person name="Cullen D."/>
            <person name="Martin F."/>
            <person name="Rosso M.-N."/>
            <person name="Henrissat B."/>
            <person name="Hibbett D."/>
            <person name="Martinez A.T."/>
            <person name="Grigoriev I.V."/>
        </authorList>
    </citation>
    <scope>NUCLEOTIDE SEQUENCE</scope>
    <source>
        <strain evidence="4">AH 40177</strain>
    </source>
</reference>
<dbReference type="OrthoDB" id="3819888at2759"/>
<dbReference type="InterPro" id="IPR020904">
    <property type="entry name" value="Sc_DH/Rdtase_CS"/>
</dbReference>
<accession>A0A9P5Q8J9</accession>
<dbReference type="CDD" id="cd05233">
    <property type="entry name" value="SDR_c"/>
    <property type="match status" value="1"/>
</dbReference>
<dbReference type="InterPro" id="IPR052178">
    <property type="entry name" value="Sec_Metab_Biosynth_SDR"/>
</dbReference>
<dbReference type="AlphaFoldDB" id="A0A9P5Q8J9"/>
<protein>
    <submittedName>
        <fullName evidence="4">Short-chain dehydrogenase</fullName>
    </submittedName>
</protein>
<evidence type="ECO:0000256" key="1">
    <source>
        <dbReference type="ARBA" id="ARBA00006484"/>
    </source>
</evidence>
<dbReference type="PANTHER" id="PTHR43618:SF18">
    <property type="entry name" value="SHORT CHAIN DEHYDROGENASE_REDUCTASE FAMILY (AFU_ORTHOLOGUE AFUA_5G12480)"/>
    <property type="match status" value="1"/>
</dbReference>
<dbReference type="Proteomes" id="UP000772434">
    <property type="component" value="Unassembled WGS sequence"/>
</dbReference>
<dbReference type="PRINTS" id="PR00081">
    <property type="entry name" value="GDHRDH"/>
</dbReference>
<gene>
    <name evidence="4" type="ORF">BDP27DRAFT_1413241</name>
</gene>
<keyword evidence="5" id="KW-1185">Reference proteome</keyword>
<dbReference type="InterPro" id="IPR002347">
    <property type="entry name" value="SDR_fam"/>
</dbReference>
<evidence type="ECO:0000313" key="4">
    <source>
        <dbReference type="EMBL" id="KAF9077528.1"/>
    </source>
</evidence>